<comment type="similarity">
    <text evidence="2">Belongs to the class-I pyridoxal-phosphate-dependent aminotransferase family.</text>
</comment>
<organism evidence="7 8">
    <name type="scientific">Candidatus Kaiserbacteria bacterium RIFCSPHIGHO2_02_FULL_50_50</name>
    <dbReference type="NCBI Taxonomy" id="1798492"/>
    <lineage>
        <taxon>Bacteria</taxon>
        <taxon>Candidatus Kaiseribacteriota</taxon>
    </lineage>
</organism>
<dbReference type="Gene3D" id="3.90.1150.10">
    <property type="entry name" value="Aspartate Aminotransferase, domain 1"/>
    <property type="match status" value="1"/>
</dbReference>
<evidence type="ECO:0000256" key="4">
    <source>
        <dbReference type="ARBA" id="ARBA00022679"/>
    </source>
</evidence>
<dbReference type="CDD" id="cd00609">
    <property type="entry name" value="AAT_like"/>
    <property type="match status" value="1"/>
</dbReference>
<dbReference type="AlphaFoldDB" id="A0A1F6DCD9"/>
<dbReference type="InterPro" id="IPR015424">
    <property type="entry name" value="PyrdxlP-dep_Trfase"/>
</dbReference>
<dbReference type="InterPro" id="IPR015422">
    <property type="entry name" value="PyrdxlP-dep_Trfase_small"/>
</dbReference>
<dbReference type="GO" id="GO:0030170">
    <property type="term" value="F:pyridoxal phosphate binding"/>
    <property type="evidence" value="ECO:0007669"/>
    <property type="project" value="InterPro"/>
</dbReference>
<evidence type="ECO:0000256" key="3">
    <source>
        <dbReference type="ARBA" id="ARBA00022576"/>
    </source>
</evidence>
<dbReference type="Gene3D" id="3.40.640.10">
    <property type="entry name" value="Type I PLP-dependent aspartate aminotransferase-like (Major domain)"/>
    <property type="match status" value="1"/>
</dbReference>
<comment type="caution">
    <text evidence="7">The sequence shown here is derived from an EMBL/GenBank/DDBJ whole genome shotgun (WGS) entry which is preliminary data.</text>
</comment>
<evidence type="ECO:0000256" key="2">
    <source>
        <dbReference type="ARBA" id="ARBA00007441"/>
    </source>
</evidence>
<dbReference type="PANTHER" id="PTHR46383:SF1">
    <property type="entry name" value="ASPARTATE AMINOTRANSFERASE"/>
    <property type="match status" value="1"/>
</dbReference>
<accession>A0A1F6DCD9</accession>
<dbReference type="Pfam" id="PF00155">
    <property type="entry name" value="Aminotran_1_2"/>
    <property type="match status" value="1"/>
</dbReference>
<reference evidence="7 8" key="1">
    <citation type="journal article" date="2016" name="Nat. Commun.">
        <title>Thousands of microbial genomes shed light on interconnected biogeochemical processes in an aquifer system.</title>
        <authorList>
            <person name="Anantharaman K."/>
            <person name="Brown C.T."/>
            <person name="Hug L.A."/>
            <person name="Sharon I."/>
            <person name="Castelle C.J."/>
            <person name="Probst A.J."/>
            <person name="Thomas B.C."/>
            <person name="Singh A."/>
            <person name="Wilkins M.J."/>
            <person name="Karaoz U."/>
            <person name="Brodie E.L."/>
            <person name="Williams K.H."/>
            <person name="Hubbard S.S."/>
            <person name="Banfield J.F."/>
        </authorList>
    </citation>
    <scope>NUCLEOTIDE SEQUENCE [LARGE SCALE GENOMIC DNA]</scope>
</reference>
<evidence type="ECO:0000313" key="8">
    <source>
        <dbReference type="Proteomes" id="UP000178794"/>
    </source>
</evidence>
<dbReference type="InterPro" id="IPR004839">
    <property type="entry name" value="Aminotransferase_I/II_large"/>
</dbReference>
<dbReference type="PANTHER" id="PTHR46383">
    <property type="entry name" value="ASPARTATE AMINOTRANSFERASE"/>
    <property type="match status" value="1"/>
</dbReference>
<keyword evidence="3" id="KW-0032">Aminotransferase</keyword>
<protein>
    <recommendedName>
        <fullName evidence="6">Aminotransferase class I/classII large domain-containing protein</fullName>
    </recommendedName>
</protein>
<dbReference type="Proteomes" id="UP000178794">
    <property type="component" value="Unassembled WGS sequence"/>
</dbReference>
<dbReference type="STRING" id="1798492.A3C89_01670"/>
<feature type="domain" description="Aminotransferase class I/classII large" evidence="6">
    <location>
        <begin position="32"/>
        <end position="381"/>
    </location>
</feature>
<dbReference type="GO" id="GO:0006520">
    <property type="term" value="P:amino acid metabolic process"/>
    <property type="evidence" value="ECO:0007669"/>
    <property type="project" value="InterPro"/>
</dbReference>
<dbReference type="FunFam" id="3.40.640.10:FF:000033">
    <property type="entry name" value="Aspartate aminotransferase"/>
    <property type="match status" value="1"/>
</dbReference>
<proteinExistence type="inferred from homology"/>
<evidence type="ECO:0000259" key="6">
    <source>
        <dbReference type="Pfam" id="PF00155"/>
    </source>
</evidence>
<dbReference type="InterPro" id="IPR050596">
    <property type="entry name" value="AspAT/PAT-like"/>
</dbReference>
<evidence type="ECO:0000256" key="5">
    <source>
        <dbReference type="ARBA" id="ARBA00022898"/>
    </source>
</evidence>
<keyword evidence="4" id="KW-0808">Transferase</keyword>
<comment type="cofactor">
    <cofactor evidence="1">
        <name>pyridoxal 5'-phosphate</name>
        <dbReference type="ChEBI" id="CHEBI:597326"/>
    </cofactor>
</comment>
<evidence type="ECO:0000313" key="7">
    <source>
        <dbReference type="EMBL" id="OGG59098.1"/>
    </source>
</evidence>
<dbReference type="GO" id="GO:0008483">
    <property type="term" value="F:transaminase activity"/>
    <property type="evidence" value="ECO:0007669"/>
    <property type="project" value="UniProtKB-KW"/>
</dbReference>
<sequence>MDYRLTRFAQNLDGQPMFKVLAKVQEMQRQGKDIIHFEIGDPDFGTPQNVVDAACHALQTGKTHYAPSIGIKELREAVRLATQRSRGFLPDLEQVLITPGANIAIFYAVQCLVEPGDEVIVPDPGFPTYYSVLKACGAVPVRVPLRESNHFRMHPDDVQSRITSKTRMIMLNSPHNPTGSVMTGGEIRRIAEIAKAHDVYLFSDEIYARMYFADGITFSSPSYLDQCRERTIVANGWSKAFAMTGWRVGAVIGPHDVIAKMDLMLQTTSSCVPPFIQYGALEAMTGDQSEVQHMTQEYQARMQILVSGLNDIPGIRCLEPGGALYVFPNISGTGMTSEQFSDFALDKAGVALLPGTNFGEYGEGYIRMCVVNSRENIAEGILRLKQALLKG</sequence>
<dbReference type="EMBL" id="MFLF01000020">
    <property type="protein sequence ID" value="OGG59098.1"/>
    <property type="molecule type" value="Genomic_DNA"/>
</dbReference>
<name>A0A1F6DCD9_9BACT</name>
<gene>
    <name evidence="7" type="ORF">A3C89_01670</name>
</gene>
<dbReference type="SUPFAM" id="SSF53383">
    <property type="entry name" value="PLP-dependent transferases"/>
    <property type="match status" value="1"/>
</dbReference>
<dbReference type="InterPro" id="IPR015421">
    <property type="entry name" value="PyrdxlP-dep_Trfase_major"/>
</dbReference>
<keyword evidence="5" id="KW-0663">Pyridoxal phosphate</keyword>
<evidence type="ECO:0000256" key="1">
    <source>
        <dbReference type="ARBA" id="ARBA00001933"/>
    </source>
</evidence>